<proteinExistence type="predicted"/>
<protein>
    <submittedName>
        <fullName evidence="1">Uncharacterized protein</fullName>
    </submittedName>
</protein>
<sequence>MKGIWFLALCMLFIALCVKADFLCGFMRKLALLAWSAPILMHCKEEASVAQFDLPGSSK</sequence>
<organism evidence="1 2">
    <name type="scientific">Undibacterium hunanense</name>
    <dbReference type="NCBI Taxonomy" id="2762292"/>
    <lineage>
        <taxon>Bacteria</taxon>
        <taxon>Pseudomonadati</taxon>
        <taxon>Pseudomonadota</taxon>
        <taxon>Betaproteobacteria</taxon>
        <taxon>Burkholderiales</taxon>
        <taxon>Oxalobacteraceae</taxon>
        <taxon>Undibacterium</taxon>
    </lineage>
</organism>
<gene>
    <name evidence="1" type="ORF">H8L32_20950</name>
</gene>
<keyword evidence="2" id="KW-1185">Reference proteome</keyword>
<evidence type="ECO:0000313" key="2">
    <source>
        <dbReference type="Proteomes" id="UP000650424"/>
    </source>
</evidence>
<reference evidence="1 2" key="1">
    <citation type="submission" date="2020-08" db="EMBL/GenBank/DDBJ databases">
        <title>Novel species isolated from subtropical streams in China.</title>
        <authorList>
            <person name="Lu H."/>
        </authorList>
    </citation>
    <scope>NUCLEOTIDE SEQUENCE [LARGE SCALE GENOMIC DNA]</scope>
    <source>
        <strain evidence="1 2">CY18W</strain>
    </source>
</reference>
<dbReference type="Proteomes" id="UP000650424">
    <property type="component" value="Unassembled WGS sequence"/>
</dbReference>
<evidence type="ECO:0000313" key="1">
    <source>
        <dbReference type="EMBL" id="MBC3919952.1"/>
    </source>
</evidence>
<dbReference type="EMBL" id="JACOGF010000012">
    <property type="protein sequence ID" value="MBC3919952.1"/>
    <property type="molecule type" value="Genomic_DNA"/>
</dbReference>
<name>A0ABR6ZVP6_9BURK</name>
<comment type="caution">
    <text evidence="1">The sequence shown here is derived from an EMBL/GenBank/DDBJ whole genome shotgun (WGS) entry which is preliminary data.</text>
</comment>
<accession>A0ABR6ZVP6</accession>
<dbReference type="RefSeq" id="WP_186949213.1">
    <property type="nucleotide sequence ID" value="NZ_JACOGF010000012.1"/>
</dbReference>